<keyword evidence="3" id="KW-1185">Reference proteome</keyword>
<sequence length="569" mass="60596">MPPPASKGNDDPGVLLYAEGALESLTSAPNDLCQARGRLTPSCPRAAAYAGAATAGNATAAAQAAQATAAAQGSTTAAPEEMFAFDAAAESVPSAESYALLTKGGKKLHLNRRDKDITEKKGSRHAHKTRHHRRTSTYDEGYLQGTPGRTHVTPPVVAPMEFPTGREKEHSIRMMEKFADPTNNTFRAGRNRSCSRNSSNSSRSSESRGSSGSIRSRLRLQSPELHQQRNRRHFHSTKGQRKHEKMRGRINPPMKSPGTALEEAKTDELKEIILRMLDCRRLETQIEVQMEQLQLFESLLKQLPPSSSKATDGALGALEGGPADSADSPAEAALLQQLQHDDLSFLKAALSVGLYPACILNTPQGSLVSTESAVPSDPTSQQAAQPKQGPMLSQQGSAAPTEKCVNSKNGMMTPKQGIQLSKQPFPPSAKLSSSKGANAKQGSLSLKQGTLPLKQEPLPVKQGQLPGKQGPLPLKQDPLPLKQGPLPLKQGPPPLKQGPLLLKQGPLPLKQGSLPLKQGLQAPKEGPAPLKQGPLPLKKGPLPLKQGPLPLKQGPLPLKKGPPLLLKGP</sequence>
<accession>U6LXB1</accession>
<reference evidence="2" key="1">
    <citation type="submission" date="2013-10" db="EMBL/GenBank/DDBJ databases">
        <title>Genomic analysis of the causative agents of coccidiosis in chickens.</title>
        <authorList>
            <person name="Reid A.J."/>
            <person name="Blake D."/>
            <person name="Billington K."/>
            <person name="Browne H."/>
            <person name="Dunn M."/>
            <person name="Hung S."/>
            <person name="Kawahara F."/>
            <person name="Miranda-Saavedra D."/>
            <person name="Mourier T."/>
            <person name="Nagra H."/>
            <person name="Otto T.D."/>
            <person name="Rawlings N."/>
            <person name="Sanchez A."/>
            <person name="Sanders M."/>
            <person name="Subramaniam C."/>
            <person name="Tay Y."/>
            <person name="Dear P."/>
            <person name="Doerig C."/>
            <person name="Gruber A."/>
            <person name="Parkinson J."/>
            <person name="Shirley M."/>
            <person name="Wan K.L."/>
            <person name="Berriman M."/>
            <person name="Tomley F."/>
            <person name="Pain A."/>
        </authorList>
    </citation>
    <scope>NUCLEOTIDE SEQUENCE [LARGE SCALE GENOMIC DNA]</scope>
    <source>
        <strain evidence="2">Weybridge</strain>
    </source>
</reference>
<dbReference type="AlphaFoldDB" id="U6LXB1"/>
<feature type="compositionally biased region" description="Polar residues" evidence="1">
    <location>
        <begin position="368"/>
        <end position="422"/>
    </location>
</feature>
<evidence type="ECO:0000256" key="1">
    <source>
        <dbReference type="SAM" id="MobiDB-lite"/>
    </source>
</evidence>
<dbReference type="RefSeq" id="XP_013333223.1">
    <property type="nucleotide sequence ID" value="XM_013477769.1"/>
</dbReference>
<dbReference type="Proteomes" id="UP000030763">
    <property type="component" value="Unassembled WGS sequence"/>
</dbReference>
<evidence type="ECO:0000313" key="2">
    <source>
        <dbReference type="EMBL" id="CDJ56572.1"/>
    </source>
</evidence>
<feature type="region of interest" description="Disordered" evidence="1">
    <location>
        <begin position="304"/>
        <end position="329"/>
    </location>
</feature>
<dbReference type="VEuPathDB" id="ToxoDB:EMWEY_00020250"/>
<dbReference type="OMA" id="LAPANMY"/>
<feature type="region of interest" description="Disordered" evidence="1">
    <location>
        <begin position="113"/>
        <end position="261"/>
    </location>
</feature>
<evidence type="ECO:0000313" key="3">
    <source>
        <dbReference type="Proteomes" id="UP000030763"/>
    </source>
</evidence>
<feature type="compositionally biased region" description="Basic residues" evidence="1">
    <location>
        <begin position="122"/>
        <end position="135"/>
    </location>
</feature>
<name>U6LXB1_EIMMA</name>
<feature type="compositionally biased region" description="Polar residues" evidence="1">
    <location>
        <begin position="430"/>
        <end position="448"/>
    </location>
</feature>
<feature type="compositionally biased region" description="Low complexity" evidence="1">
    <location>
        <begin position="497"/>
        <end position="512"/>
    </location>
</feature>
<gene>
    <name evidence="2" type="ORF">EMWEY_00020250</name>
</gene>
<reference evidence="2" key="2">
    <citation type="submission" date="2013-10" db="EMBL/GenBank/DDBJ databases">
        <authorList>
            <person name="Aslett M."/>
        </authorList>
    </citation>
    <scope>NUCLEOTIDE SEQUENCE [LARGE SCALE GENOMIC DNA]</scope>
    <source>
        <strain evidence="2">Weybridge</strain>
    </source>
</reference>
<feature type="compositionally biased region" description="Low complexity" evidence="1">
    <location>
        <begin position="187"/>
        <end position="215"/>
    </location>
</feature>
<dbReference type="GeneID" id="25336011"/>
<feature type="compositionally biased region" description="Low complexity" evidence="1">
    <location>
        <begin position="468"/>
        <end position="489"/>
    </location>
</feature>
<feature type="compositionally biased region" description="Basic and acidic residues" evidence="1">
    <location>
        <begin position="164"/>
        <end position="179"/>
    </location>
</feature>
<dbReference type="EMBL" id="HG718996">
    <property type="protein sequence ID" value="CDJ56572.1"/>
    <property type="molecule type" value="Genomic_DNA"/>
</dbReference>
<feature type="compositionally biased region" description="Low complexity" evidence="1">
    <location>
        <begin position="529"/>
        <end position="569"/>
    </location>
</feature>
<proteinExistence type="predicted"/>
<protein>
    <submittedName>
        <fullName evidence="2">Uncharacterized protein</fullName>
    </submittedName>
</protein>
<organism evidence="2 3">
    <name type="scientific">Eimeria maxima</name>
    <name type="common">Coccidian parasite</name>
    <dbReference type="NCBI Taxonomy" id="5804"/>
    <lineage>
        <taxon>Eukaryota</taxon>
        <taxon>Sar</taxon>
        <taxon>Alveolata</taxon>
        <taxon>Apicomplexa</taxon>
        <taxon>Conoidasida</taxon>
        <taxon>Coccidia</taxon>
        <taxon>Eucoccidiorida</taxon>
        <taxon>Eimeriorina</taxon>
        <taxon>Eimeriidae</taxon>
        <taxon>Eimeria</taxon>
    </lineage>
</organism>
<feature type="region of interest" description="Disordered" evidence="1">
    <location>
        <begin position="368"/>
        <end position="569"/>
    </location>
</feature>
<feature type="compositionally biased region" description="Basic residues" evidence="1">
    <location>
        <begin position="228"/>
        <end position="248"/>
    </location>
</feature>
<dbReference type="OrthoDB" id="354916at2759"/>